<dbReference type="GO" id="GO:0008270">
    <property type="term" value="F:zinc ion binding"/>
    <property type="evidence" value="ECO:0007669"/>
    <property type="project" value="UniProtKB-UniRule"/>
</dbReference>
<dbReference type="InterPro" id="IPR004044">
    <property type="entry name" value="KH_dom_type_2"/>
</dbReference>
<dbReference type="CDD" id="cd16295">
    <property type="entry name" value="TTHA0252-CPSF-like_MBL-fold"/>
    <property type="match status" value="1"/>
</dbReference>
<feature type="region of interest" description="Metallo-beta-lactamase C-terminus" evidence="12">
    <location>
        <begin position="577"/>
        <end position="635"/>
    </location>
</feature>
<dbReference type="AlphaFoldDB" id="A0A2L1C922"/>
<feature type="domain" description="Metallo-beta-lactamase" evidence="14">
    <location>
        <begin position="192"/>
        <end position="389"/>
    </location>
</feature>
<dbReference type="GO" id="GO:0004532">
    <property type="term" value="F:RNA exonuclease activity"/>
    <property type="evidence" value="ECO:0007669"/>
    <property type="project" value="UniProtKB-UniRule"/>
</dbReference>
<evidence type="ECO:0000256" key="1">
    <source>
        <dbReference type="ARBA" id="ARBA00022472"/>
    </source>
</evidence>
<reference evidence="17" key="1">
    <citation type="journal article" date="2018" name="Genome Announc.">
        <title>Complete Genome Sequence of the Methanococcus maripaludis Type Strain JJ (DSM 2067), a Model for Selenoprotein Synthesis in Archaea.</title>
        <authorList>
            <person name="Poehlein A."/>
            <person name="Heym D."/>
            <person name="Quitzke V."/>
            <person name="Fersch J."/>
            <person name="Daniel R."/>
            <person name="Rother M."/>
        </authorList>
    </citation>
    <scope>NUCLEOTIDE SEQUENCE [LARGE SCALE GENOMIC DNA]</scope>
    <source>
        <strain evidence="17">DSM 2067</strain>
    </source>
</reference>
<sequence length="635" mass="71217">MSAEDILNEIKAAVINKAPGNAVITDVEFEGSEVVIYAKNPELFSNNLIKEFARDFRKRLAIRPDPSVLVEPDIAKDKILKIVPEDAEITNCIFDANTGEVIIESKKPGLVIGKEGSTLEDIKKAIQWAPKPVRTPPIPSDTIKAIRATMYRERADVKDILRRIGRRIHRDVRLRDDSWVRTSFLGGSREVGRTCLYHQTPESRILVDCGINIAVEDEKAFPHFDAPEFSIEEIDAVVVTHAHLDHCGFIPGLFRYGYDGPVYCTKPTRDLMTLLQKDYVDITEKEGKNVPYSSKDIKNCIKHTIPLDYGVTTDIAPAINLTMHNAGHILGSAIAHCHVGDGLYNVAYTGDIKFEASRLLEPAVCQFPRLETLIIESTYGGYDDVLPERDETEKEFLRVIAETIARKGKAIIPVFGIGRAQELMLVLEEGYNQGIFNAPVYLDGMIWEATAIHTAYPEYLSKNMRNRIFHEGDNPFLSEVFKKVKNTNDRRNIMDSDEPGIILTTSGMLSGGPSVEYFKNLADDEKNSIVFVGYQSEGTLGRKIQKGFKEIPLMGKNGRSKAVKVNLSVHTLEGFSGHSDRKQLIKYLRKLKPIPDRILTVHGEVSKCIDLASTAYKLFKKETKAPMNLDSIRLR</sequence>
<feature type="binding site" evidence="12">
    <location>
        <position position="351"/>
    </location>
    <ligand>
        <name>Zn(2+)</name>
        <dbReference type="ChEBI" id="CHEBI:29105"/>
        <label>2</label>
    </ligand>
</feature>
<evidence type="ECO:0000256" key="4">
    <source>
        <dbReference type="ARBA" id="ARBA00022759"/>
    </source>
</evidence>
<dbReference type="EMBL" id="CP026606">
    <property type="protein sequence ID" value="AVB75700.1"/>
    <property type="molecule type" value="Genomic_DNA"/>
</dbReference>
<dbReference type="Gene3D" id="3.60.15.10">
    <property type="entry name" value="Ribonuclease Z/Hydroxyacylglutathione hydrolase-like"/>
    <property type="match status" value="1"/>
</dbReference>
<feature type="domain" description="K Homology" evidence="13">
    <location>
        <begin position="95"/>
        <end position="162"/>
    </location>
</feature>
<keyword evidence="10 12" id="KW-0238">DNA-binding</keyword>
<feature type="region of interest" description="Beta-Casp" evidence="12">
    <location>
        <begin position="383"/>
        <end position="576"/>
    </location>
</feature>
<dbReference type="InterPro" id="IPR015946">
    <property type="entry name" value="KH_dom-like_a/b"/>
</dbReference>
<dbReference type="HAMAP" id="MF_00870">
    <property type="entry name" value="FttA"/>
    <property type="match status" value="1"/>
</dbReference>
<protein>
    <recommendedName>
        <fullName evidence="12">Transcription termination factor FttA</fullName>
        <ecNumber evidence="12">3.1.-.-</ecNumber>
    </recommendedName>
</protein>
<dbReference type="NCBIfam" id="TIGR03675">
    <property type="entry name" value="arCOG00543"/>
    <property type="match status" value="1"/>
</dbReference>
<dbReference type="Pfam" id="PF07521">
    <property type="entry name" value="RMMBL"/>
    <property type="match status" value="1"/>
</dbReference>
<dbReference type="SMART" id="SM01027">
    <property type="entry name" value="Beta-Casp"/>
    <property type="match status" value="1"/>
</dbReference>
<dbReference type="InterPro" id="IPR036866">
    <property type="entry name" value="RibonucZ/Hydroxyglut_hydro"/>
</dbReference>
<dbReference type="InterPro" id="IPR050698">
    <property type="entry name" value="MBL"/>
</dbReference>
<keyword evidence="3 12" id="KW-0479">Metal-binding</keyword>
<evidence type="ECO:0000259" key="13">
    <source>
        <dbReference type="SMART" id="SM00322"/>
    </source>
</evidence>
<dbReference type="CDD" id="cd22532">
    <property type="entry name" value="KH-II_CPSF_arch_rpt1"/>
    <property type="match status" value="1"/>
</dbReference>
<dbReference type="KEGG" id="mmad:MMJJ_02830"/>
<dbReference type="GeneID" id="36101378"/>
<dbReference type="EC" id="3.1.-.-" evidence="12"/>
<dbReference type="GO" id="GO:0003723">
    <property type="term" value="F:RNA binding"/>
    <property type="evidence" value="ECO:0007669"/>
    <property type="project" value="UniProtKB-UniRule"/>
</dbReference>
<dbReference type="Proteomes" id="UP000239462">
    <property type="component" value="Chromosome"/>
</dbReference>
<evidence type="ECO:0000256" key="9">
    <source>
        <dbReference type="ARBA" id="ARBA00023015"/>
    </source>
</evidence>
<feature type="domain" description="Beta-Casp" evidence="15">
    <location>
        <begin position="420"/>
        <end position="544"/>
    </location>
</feature>
<evidence type="ECO:0000313" key="16">
    <source>
        <dbReference type="EMBL" id="AVB75700.1"/>
    </source>
</evidence>
<evidence type="ECO:0000256" key="7">
    <source>
        <dbReference type="ARBA" id="ARBA00022839"/>
    </source>
</evidence>
<keyword evidence="6 12" id="KW-0862">Zinc</keyword>
<dbReference type="Gene3D" id="3.30.300.20">
    <property type="match status" value="1"/>
</dbReference>
<dbReference type="InterPro" id="IPR004087">
    <property type="entry name" value="KH_dom"/>
</dbReference>
<dbReference type="GO" id="GO:0006353">
    <property type="term" value="P:DNA-templated transcription termination"/>
    <property type="evidence" value="ECO:0007669"/>
    <property type="project" value="UniProtKB-UniRule"/>
</dbReference>
<feature type="binding site" evidence="12">
    <location>
        <position position="602"/>
    </location>
    <ligand>
        <name>Zn(2+)</name>
        <dbReference type="ChEBI" id="CHEBI:29105"/>
        <label>2</label>
    </ligand>
</feature>
<evidence type="ECO:0000256" key="10">
    <source>
        <dbReference type="ARBA" id="ARBA00023125"/>
    </source>
</evidence>
<keyword evidence="11" id="KW-0804">Transcription</keyword>
<dbReference type="PANTHER" id="PTHR11203:SF51">
    <property type="entry name" value="CLEAVAGE AND POLYADENYLATION SPECIFICITY FACTOR"/>
    <property type="match status" value="1"/>
</dbReference>
<dbReference type="InterPro" id="IPR001279">
    <property type="entry name" value="Metallo-B-lactamas"/>
</dbReference>
<evidence type="ECO:0000256" key="8">
    <source>
        <dbReference type="ARBA" id="ARBA00022884"/>
    </source>
</evidence>
<feature type="binding site" evidence="12">
    <location>
        <position position="246"/>
    </location>
    <ligand>
        <name>Zn(2+)</name>
        <dbReference type="ChEBI" id="CHEBI:29105"/>
        <label>2</label>
    </ligand>
</feature>
<dbReference type="Pfam" id="PF00753">
    <property type="entry name" value="Lactamase_B"/>
    <property type="match status" value="1"/>
</dbReference>
<name>A0A2L1C922_METMI</name>
<keyword evidence="1 12" id="KW-0806">Transcription termination</keyword>
<evidence type="ECO:0000256" key="5">
    <source>
        <dbReference type="ARBA" id="ARBA00022801"/>
    </source>
</evidence>
<dbReference type="Pfam" id="PF10996">
    <property type="entry name" value="Beta-Casp"/>
    <property type="match status" value="1"/>
</dbReference>
<dbReference type="InterPro" id="IPR022712">
    <property type="entry name" value="Beta_Casp"/>
</dbReference>
<comment type="cofactor">
    <cofactor evidence="12">
        <name>Zn(2+)</name>
        <dbReference type="ChEBI" id="CHEBI:29105"/>
    </cofactor>
    <text evidence="12">Binds 2 Zn(2+) ions, which are required for nuclease activity.</text>
</comment>
<feature type="binding site" evidence="12">
    <location>
        <position position="245"/>
    </location>
    <ligand>
        <name>Zn(2+)</name>
        <dbReference type="ChEBI" id="CHEBI:29105"/>
        <label>2</label>
    </ligand>
</feature>
<dbReference type="PANTHER" id="PTHR11203">
    <property type="entry name" value="CLEAVAGE AND POLYADENYLATION SPECIFICITY FACTOR FAMILY MEMBER"/>
    <property type="match status" value="1"/>
</dbReference>
<dbReference type="Pfam" id="PF07650">
    <property type="entry name" value="KH_2"/>
    <property type="match status" value="1"/>
</dbReference>
<comment type="function">
    <text evidence="12">Terminates transcription on the whole genome. Termination is linked to FttA-mediated RNA cleavage and does not require NTP hydrolysis. Cleaves endonucleolytically at the RNA exit channel of RNA polymerase (RNAP); the 5'-3' exonuclease activity of this protein degrades the nascent RNA released from RNAP.</text>
</comment>
<dbReference type="Gene3D" id="3.40.50.10890">
    <property type="match status" value="1"/>
</dbReference>
<keyword evidence="8 12" id="KW-0694">RNA-binding</keyword>
<dbReference type="RefSeq" id="WP_104837357.1">
    <property type="nucleotide sequence ID" value="NZ_CP026606.1"/>
</dbReference>
<dbReference type="SMART" id="SM00322">
    <property type="entry name" value="KH"/>
    <property type="match status" value="1"/>
</dbReference>
<evidence type="ECO:0000256" key="12">
    <source>
        <dbReference type="HAMAP-Rule" id="MF_00870"/>
    </source>
</evidence>
<keyword evidence="2 12" id="KW-0540">Nuclease</keyword>
<feature type="binding site" evidence="12">
    <location>
        <position position="241"/>
    </location>
    <ligand>
        <name>Zn(2+)</name>
        <dbReference type="ChEBI" id="CHEBI:29105"/>
        <label>1</label>
    </ligand>
</feature>
<evidence type="ECO:0000313" key="17">
    <source>
        <dbReference type="Proteomes" id="UP000239462"/>
    </source>
</evidence>
<evidence type="ECO:0000256" key="6">
    <source>
        <dbReference type="ARBA" id="ARBA00022833"/>
    </source>
</evidence>
<accession>A0A2L1C922</accession>
<feature type="binding site" evidence="12">
    <location>
        <position position="351"/>
    </location>
    <ligand>
        <name>Zn(2+)</name>
        <dbReference type="ChEBI" id="CHEBI:29105"/>
        <label>1</label>
    </ligand>
</feature>
<evidence type="ECO:0000259" key="15">
    <source>
        <dbReference type="SMART" id="SM01027"/>
    </source>
</evidence>
<dbReference type="SUPFAM" id="SSF56281">
    <property type="entry name" value="Metallo-hydrolase/oxidoreductase"/>
    <property type="match status" value="1"/>
</dbReference>
<dbReference type="CDD" id="cd02410">
    <property type="entry name" value="KH-II_CPSF_arch_rpt2"/>
    <property type="match status" value="1"/>
</dbReference>
<keyword evidence="4 12" id="KW-0255">Endonuclease</keyword>
<feature type="region of interest" description="KHb" evidence="12">
    <location>
        <begin position="70"/>
        <end position="137"/>
    </location>
</feature>
<dbReference type="Pfam" id="PF17214">
    <property type="entry name" value="KH_TffA"/>
    <property type="match status" value="1"/>
</dbReference>
<dbReference type="InterPro" id="IPR033769">
    <property type="entry name" value="TffA_KH"/>
</dbReference>
<dbReference type="Gene3D" id="3.30.300.230">
    <property type="match status" value="1"/>
</dbReference>
<evidence type="ECO:0000256" key="11">
    <source>
        <dbReference type="ARBA" id="ARBA00023163"/>
    </source>
</evidence>
<comment type="caution">
    <text evidence="12">Lacks conserved residue(s) required for the propagation of feature annotation.</text>
</comment>
<organism evidence="16 17">
    <name type="scientific">Methanococcus maripaludis</name>
    <name type="common">Methanococcus deltae</name>
    <dbReference type="NCBI Taxonomy" id="39152"/>
    <lineage>
        <taxon>Archaea</taxon>
        <taxon>Methanobacteriati</taxon>
        <taxon>Methanobacteriota</taxon>
        <taxon>Methanomada group</taxon>
        <taxon>Methanococci</taxon>
        <taxon>Methanococcales</taxon>
        <taxon>Methanococcaceae</taxon>
        <taxon>Methanococcus</taxon>
    </lineage>
</organism>
<comment type="similarity">
    <text evidence="12">Belongs to the metallo-beta-lactamase superfamily. RNA-metabolizing metallo-beta-lactamase-like family. FttA subfamily.</text>
</comment>
<keyword evidence="5 12" id="KW-0378">Hydrolase</keyword>
<dbReference type="GO" id="GO:0003677">
    <property type="term" value="F:DNA binding"/>
    <property type="evidence" value="ECO:0007669"/>
    <property type="project" value="UniProtKB-KW"/>
</dbReference>
<feature type="binding site" evidence="12">
    <location>
        <position position="328"/>
    </location>
    <ligand>
        <name>Zn(2+)</name>
        <dbReference type="ChEBI" id="CHEBI:29105"/>
        <label>1</label>
    </ligand>
</feature>
<dbReference type="InterPro" id="IPR019975">
    <property type="entry name" value="aCPSF1"/>
</dbReference>
<keyword evidence="7 12" id="KW-0269">Exonuclease</keyword>
<feature type="binding site" evidence="12">
    <location>
        <position position="243"/>
    </location>
    <ligand>
        <name>Zn(2+)</name>
        <dbReference type="ChEBI" id="CHEBI:29105"/>
        <label>1</label>
    </ligand>
</feature>
<proteinExistence type="inferred from homology"/>
<evidence type="ECO:0000256" key="2">
    <source>
        <dbReference type="ARBA" id="ARBA00022722"/>
    </source>
</evidence>
<evidence type="ECO:0000256" key="3">
    <source>
        <dbReference type="ARBA" id="ARBA00022723"/>
    </source>
</evidence>
<evidence type="ECO:0000259" key="14">
    <source>
        <dbReference type="SMART" id="SM00849"/>
    </source>
</evidence>
<comment type="subunit">
    <text evidence="12">Homodimer. Interacts with RNA polymerase (RNAP), interacts with the Spt4-Spt5 complex.</text>
</comment>
<gene>
    <name evidence="12" type="primary">fttA</name>
    <name evidence="16" type="ORF">MMJJ_02830</name>
</gene>
<dbReference type="InterPro" id="IPR011108">
    <property type="entry name" value="RMMBL"/>
</dbReference>
<dbReference type="GO" id="GO:0004521">
    <property type="term" value="F:RNA endonuclease activity"/>
    <property type="evidence" value="ECO:0007669"/>
    <property type="project" value="UniProtKB-UniRule"/>
</dbReference>
<keyword evidence="9 12" id="KW-0805">Transcription regulation</keyword>
<dbReference type="SMART" id="SM00849">
    <property type="entry name" value="Lactamase_B"/>
    <property type="match status" value="1"/>
</dbReference>